<feature type="domain" description="Protein kinase" evidence="3">
    <location>
        <begin position="87"/>
        <end position="414"/>
    </location>
</feature>
<dbReference type="SMART" id="SM00220">
    <property type="entry name" value="S_TKc"/>
    <property type="match status" value="1"/>
</dbReference>
<keyword evidence="1" id="KW-0547">Nucleotide-binding</keyword>
<name>A0AAN7Z1E6_9MYCE</name>
<evidence type="ECO:0000256" key="1">
    <source>
        <dbReference type="ARBA" id="ARBA00022741"/>
    </source>
</evidence>
<proteinExistence type="predicted"/>
<organism evidence="4 5">
    <name type="scientific">Dictyostelium firmibasis</name>
    <dbReference type="NCBI Taxonomy" id="79012"/>
    <lineage>
        <taxon>Eukaryota</taxon>
        <taxon>Amoebozoa</taxon>
        <taxon>Evosea</taxon>
        <taxon>Eumycetozoa</taxon>
        <taxon>Dictyostelia</taxon>
        <taxon>Dictyosteliales</taxon>
        <taxon>Dictyosteliaceae</taxon>
        <taxon>Dictyostelium</taxon>
    </lineage>
</organism>
<dbReference type="Gene3D" id="3.30.200.20">
    <property type="entry name" value="Phosphorylase Kinase, domain 1"/>
    <property type="match status" value="1"/>
</dbReference>
<gene>
    <name evidence="4" type="ORF">RB653_005729</name>
</gene>
<dbReference type="EMBL" id="JAVFKY010000001">
    <property type="protein sequence ID" value="KAK5584122.1"/>
    <property type="molecule type" value="Genomic_DNA"/>
</dbReference>
<dbReference type="InterPro" id="IPR050117">
    <property type="entry name" value="MAPK"/>
</dbReference>
<dbReference type="GO" id="GO:0004672">
    <property type="term" value="F:protein kinase activity"/>
    <property type="evidence" value="ECO:0007669"/>
    <property type="project" value="InterPro"/>
</dbReference>
<sequence length="458" mass="53466">MDLKYILNHNNINKHLISFDYEKIKKNKLDFKNNSDIIDIGKKNVKQSNNNELMLPPPTLITPLNQDETLTLYHSGRSISVPRKMLIDPNTISNCGTNGLMFIAYNCEIKNKVVLKKISKNLIYNEIVGHGLIRNLIYQRVFKGSKHILTFKSVFKRKCSESYVSPSTTTTTTGGNQINEFVNQQPMLIQQRDDEDIYFESIQPHYSFMNLISNNKMVINNEDNFRRLFYELLSGLKFMHSSGVIHRDLDPESSIFVDENMNVFFTDFRNCFLLDCPTNLFNKEYVTYSYSYRAPETVWGDSVYSEAVDVWGVGVLFAEILLGRRLFRTFTGRDHLKSICKLIGAPNASEQAYIQKRELLKFVRDYSKGRNFQPSFQDTFMECSPIHIELLKSMLCWDPRDRLSVDELLEHPYFDKIHQKTMYMPCIKKLTVESHVDLFKMKPDEMIDLIDQEFLIPC</sequence>
<keyword evidence="2" id="KW-0067">ATP-binding</keyword>
<dbReference type="PANTHER" id="PTHR24055">
    <property type="entry name" value="MITOGEN-ACTIVATED PROTEIN KINASE"/>
    <property type="match status" value="1"/>
</dbReference>
<dbReference type="InterPro" id="IPR000719">
    <property type="entry name" value="Prot_kinase_dom"/>
</dbReference>
<dbReference type="SUPFAM" id="SSF56112">
    <property type="entry name" value="Protein kinase-like (PK-like)"/>
    <property type="match status" value="1"/>
</dbReference>
<accession>A0AAN7Z1E6</accession>
<dbReference type="Pfam" id="PF00069">
    <property type="entry name" value="Pkinase"/>
    <property type="match status" value="1"/>
</dbReference>
<dbReference type="AlphaFoldDB" id="A0AAN7Z1E6"/>
<evidence type="ECO:0000313" key="5">
    <source>
        <dbReference type="Proteomes" id="UP001344447"/>
    </source>
</evidence>
<evidence type="ECO:0000313" key="4">
    <source>
        <dbReference type="EMBL" id="KAK5584122.1"/>
    </source>
</evidence>
<evidence type="ECO:0000259" key="3">
    <source>
        <dbReference type="PROSITE" id="PS50011"/>
    </source>
</evidence>
<comment type="caution">
    <text evidence="4">The sequence shown here is derived from an EMBL/GenBank/DDBJ whole genome shotgun (WGS) entry which is preliminary data.</text>
</comment>
<dbReference type="PROSITE" id="PS50011">
    <property type="entry name" value="PROTEIN_KINASE_DOM"/>
    <property type="match status" value="1"/>
</dbReference>
<dbReference type="Proteomes" id="UP001344447">
    <property type="component" value="Unassembled WGS sequence"/>
</dbReference>
<reference evidence="4 5" key="1">
    <citation type="submission" date="2023-11" db="EMBL/GenBank/DDBJ databases">
        <title>Dfirmibasis_genome.</title>
        <authorList>
            <person name="Edelbroek B."/>
            <person name="Kjellin J."/>
            <person name="Jerlstrom-Hultqvist J."/>
            <person name="Soderbom F."/>
        </authorList>
    </citation>
    <scope>NUCLEOTIDE SEQUENCE [LARGE SCALE GENOMIC DNA]</scope>
    <source>
        <strain evidence="4 5">TNS-C-14</strain>
    </source>
</reference>
<protein>
    <recommendedName>
        <fullName evidence="3">Protein kinase domain-containing protein</fullName>
    </recommendedName>
</protein>
<keyword evidence="5" id="KW-1185">Reference proteome</keyword>
<dbReference type="InterPro" id="IPR011009">
    <property type="entry name" value="Kinase-like_dom_sf"/>
</dbReference>
<evidence type="ECO:0000256" key="2">
    <source>
        <dbReference type="ARBA" id="ARBA00022840"/>
    </source>
</evidence>
<dbReference type="GO" id="GO:0005524">
    <property type="term" value="F:ATP binding"/>
    <property type="evidence" value="ECO:0007669"/>
    <property type="project" value="UniProtKB-KW"/>
</dbReference>
<dbReference type="Gene3D" id="1.10.510.10">
    <property type="entry name" value="Transferase(Phosphotransferase) domain 1"/>
    <property type="match status" value="1"/>
</dbReference>